<gene>
    <name evidence="6" type="ORF">OKIOD_LOCUS12842</name>
</gene>
<dbReference type="Gene3D" id="3.40.50.300">
    <property type="entry name" value="P-loop containing nucleotide triphosphate hydrolases"/>
    <property type="match status" value="1"/>
</dbReference>
<dbReference type="Pfam" id="PF00685">
    <property type="entry name" value="Sulfotransfer_1"/>
    <property type="match status" value="1"/>
</dbReference>
<evidence type="ECO:0000313" key="7">
    <source>
        <dbReference type="Proteomes" id="UP001158576"/>
    </source>
</evidence>
<dbReference type="InterPro" id="IPR000863">
    <property type="entry name" value="Sulfotransferase_dom"/>
</dbReference>
<evidence type="ECO:0000256" key="1">
    <source>
        <dbReference type="ARBA" id="ARBA00022679"/>
    </source>
</evidence>
<dbReference type="PANTHER" id="PTHR10605:SF72">
    <property type="entry name" value="HEPARAN SULFATE 3-O SULFOTRANSFERASE-B, ISOFORM A"/>
    <property type="match status" value="1"/>
</dbReference>
<comment type="similarity">
    <text evidence="3">Belongs to the sulfotransferase 1 family.</text>
</comment>
<dbReference type="EC" id="2.8.2.-" evidence="3"/>
<protein>
    <recommendedName>
        <fullName evidence="3">Sulfotransferase</fullName>
        <ecNumber evidence="3">2.8.2.-</ecNumber>
    </recommendedName>
</protein>
<evidence type="ECO:0000256" key="3">
    <source>
        <dbReference type="RuleBase" id="RU361155"/>
    </source>
</evidence>
<evidence type="ECO:0000256" key="4">
    <source>
        <dbReference type="SAM" id="Phobius"/>
    </source>
</evidence>
<dbReference type="InterPro" id="IPR037359">
    <property type="entry name" value="NST/OST"/>
</dbReference>
<feature type="transmembrane region" description="Helical" evidence="4">
    <location>
        <begin position="6"/>
        <end position="21"/>
    </location>
</feature>
<reference evidence="6 7" key="1">
    <citation type="submission" date="2021-04" db="EMBL/GenBank/DDBJ databases">
        <authorList>
            <person name="Bliznina A."/>
        </authorList>
    </citation>
    <scope>NUCLEOTIDE SEQUENCE [LARGE SCALE GENOMIC DNA]</scope>
</reference>
<name>A0ABN7SW10_OIKDI</name>
<dbReference type="SUPFAM" id="SSF52540">
    <property type="entry name" value="P-loop containing nucleoside triphosphate hydrolases"/>
    <property type="match status" value="1"/>
</dbReference>
<keyword evidence="4" id="KW-1133">Transmembrane helix</keyword>
<feature type="domain" description="Sulfotransferase" evidence="5">
    <location>
        <begin position="192"/>
        <end position="428"/>
    </location>
</feature>
<dbReference type="PANTHER" id="PTHR10605">
    <property type="entry name" value="HEPARAN SULFATE SULFOTRANSFERASE"/>
    <property type="match status" value="1"/>
</dbReference>
<keyword evidence="2" id="KW-0325">Glycoprotein</keyword>
<proteinExistence type="inferred from homology"/>
<dbReference type="Proteomes" id="UP001158576">
    <property type="component" value="Chromosome 2"/>
</dbReference>
<accession>A0ABN7SW10</accession>
<dbReference type="InterPro" id="IPR027417">
    <property type="entry name" value="P-loop_NTPase"/>
</dbReference>
<keyword evidence="1 3" id="KW-0808">Transferase</keyword>
<dbReference type="EMBL" id="OU015567">
    <property type="protein sequence ID" value="CAG5109557.1"/>
    <property type="molecule type" value="Genomic_DNA"/>
</dbReference>
<evidence type="ECO:0000313" key="6">
    <source>
        <dbReference type="EMBL" id="CAG5109557.1"/>
    </source>
</evidence>
<keyword evidence="4" id="KW-0472">Membrane</keyword>
<sequence>MRFLSYVLVSITTLCLYNLWQKMKYERFSMRLTAKKLIIMGLLIIGLGTFFDFDANRAERMLDDGDEQLGEYYGSMRSKYIKFMGFDYDHVKFDEIGKDLKADPAPKEKSVEQKKVELKEDIKDDAPREVKELVPEEEEIEENVKQDAAELAAVAESMNKEPQAAGDRANHADLMISAKNQPDIPKDDPRLPKFIVVGVMKCGTGATQHFLHNHPDLQQAKQETYFFNNDHKYLELGYDWYLNLYRFPTHDGQMNYEKTPTYYKSVRAQPRIKAMNETVKLVNIVCDNVRRTLSRFLHLQHGVGIEKFKEDKLDGFGHTLDEFNRNLKITLKKFGDFLEDVKQNEGHGTMEGLVNALLVRFKRRMRPFGIHATKDPIELILSDGFYAVFHQRWMEVFPKEQMLVLDGSKYLTEPWIPLKAIQQYIGVQEYITKDNFMVNPGGLPCFIEPGKSKEQVDCLGSGKGRTLDKRFHKEVTLGLHKLFQPFDDYFAKKVLGRPSFGWDFGLDSL</sequence>
<keyword evidence="4" id="KW-0812">Transmembrane</keyword>
<organism evidence="6 7">
    <name type="scientific">Oikopleura dioica</name>
    <name type="common">Tunicate</name>
    <dbReference type="NCBI Taxonomy" id="34765"/>
    <lineage>
        <taxon>Eukaryota</taxon>
        <taxon>Metazoa</taxon>
        <taxon>Chordata</taxon>
        <taxon>Tunicata</taxon>
        <taxon>Appendicularia</taxon>
        <taxon>Copelata</taxon>
        <taxon>Oikopleuridae</taxon>
        <taxon>Oikopleura</taxon>
    </lineage>
</organism>
<feature type="transmembrane region" description="Helical" evidence="4">
    <location>
        <begin position="33"/>
        <end position="51"/>
    </location>
</feature>
<evidence type="ECO:0000256" key="2">
    <source>
        <dbReference type="ARBA" id="ARBA00023180"/>
    </source>
</evidence>
<keyword evidence="7" id="KW-1185">Reference proteome</keyword>
<evidence type="ECO:0000259" key="5">
    <source>
        <dbReference type="Pfam" id="PF00685"/>
    </source>
</evidence>